<evidence type="ECO:0000313" key="2">
    <source>
        <dbReference type="Proteomes" id="UP000199251"/>
    </source>
</evidence>
<accession>A0A0E4H528</accession>
<name>A0A0E4H528_MYCLN</name>
<protein>
    <submittedName>
        <fullName evidence="1">Uncharacterized protein</fullName>
    </submittedName>
</protein>
<proteinExistence type="predicted"/>
<dbReference type="AlphaFoldDB" id="A0A0E4H528"/>
<evidence type="ECO:0000313" key="1">
    <source>
        <dbReference type="EMBL" id="CQD22536.1"/>
    </source>
</evidence>
<sequence>MSFTPSSTVGIAPVVYCRTGDRTDVVDGEPRHYGARHSFSEMFANSPLRHQNHRHKPRGN</sequence>
<dbReference type="Proteomes" id="UP000199251">
    <property type="component" value="Unassembled WGS sequence"/>
</dbReference>
<reference evidence="1 2" key="1">
    <citation type="submission" date="2015-03" db="EMBL/GenBank/DDBJ databases">
        <authorList>
            <person name="Urmite Genomes"/>
        </authorList>
    </citation>
    <scope>NUCLEOTIDE SEQUENCE [LARGE SCALE GENOMIC DNA]</scope>
    <source>
        <strain evidence="1 2">CSUR P1491</strain>
    </source>
</reference>
<gene>
    <name evidence="1" type="ORF">BN1232_05656</name>
</gene>
<organism evidence="1 2">
    <name type="scientific">Mycobacterium lentiflavum</name>
    <dbReference type="NCBI Taxonomy" id="141349"/>
    <lineage>
        <taxon>Bacteria</taxon>
        <taxon>Bacillati</taxon>
        <taxon>Actinomycetota</taxon>
        <taxon>Actinomycetes</taxon>
        <taxon>Mycobacteriales</taxon>
        <taxon>Mycobacteriaceae</taxon>
        <taxon>Mycobacterium</taxon>
        <taxon>Mycobacterium simiae complex</taxon>
    </lineage>
</organism>
<dbReference type="EMBL" id="CTEE01000001">
    <property type="protein sequence ID" value="CQD22536.1"/>
    <property type="molecule type" value="Genomic_DNA"/>
</dbReference>